<sequence>MIVEKRKKLLQCDVKDGISWYFSTGPEAKTLPLCENRDYLLFLLWGELSVLQGGWLIGNQAGNDVLGNLYLSFFFCGSQYPQLIKQCMTGIYSQAYKDPVARNNSDLHFNRAMVRFVLLSENIVVVSHLAPIIFLVVLQFPFSSTLKANDLEKCRRAILLHVN</sequence>
<keyword evidence="1" id="KW-1133">Transmembrane helix</keyword>
<evidence type="ECO:0000313" key="2">
    <source>
        <dbReference type="EMBL" id="KAJ7373696.1"/>
    </source>
</evidence>
<dbReference type="OrthoDB" id="423589at2759"/>
<gene>
    <name evidence="2" type="primary">TTC5_2</name>
    <name evidence="2" type="ORF">OS493_011305</name>
</gene>
<dbReference type="InterPro" id="IPR011990">
    <property type="entry name" value="TPR-like_helical_dom_sf"/>
</dbReference>
<reference evidence="2" key="1">
    <citation type="submission" date="2023-01" db="EMBL/GenBank/DDBJ databases">
        <title>Genome assembly of the deep-sea coral Lophelia pertusa.</title>
        <authorList>
            <person name="Herrera S."/>
            <person name="Cordes E."/>
        </authorList>
    </citation>
    <scope>NUCLEOTIDE SEQUENCE</scope>
    <source>
        <strain evidence="2">USNM1676648</strain>
        <tissue evidence="2">Polyp</tissue>
    </source>
</reference>
<comment type="caution">
    <text evidence="2">The sequence shown here is derived from an EMBL/GenBank/DDBJ whole genome shotgun (WGS) entry which is preliminary data.</text>
</comment>
<dbReference type="AlphaFoldDB" id="A0A9W9Z1X4"/>
<keyword evidence="3" id="KW-1185">Reference proteome</keyword>
<keyword evidence="1" id="KW-0472">Membrane</keyword>
<dbReference type="Proteomes" id="UP001163046">
    <property type="component" value="Unassembled WGS sequence"/>
</dbReference>
<evidence type="ECO:0000256" key="1">
    <source>
        <dbReference type="SAM" id="Phobius"/>
    </source>
</evidence>
<dbReference type="Gene3D" id="1.25.40.10">
    <property type="entry name" value="Tetratricopeptide repeat domain"/>
    <property type="match status" value="1"/>
</dbReference>
<proteinExistence type="predicted"/>
<organism evidence="2 3">
    <name type="scientific">Desmophyllum pertusum</name>
    <dbReference type="NCBI Taxonomy" id="174260"/>
    <lineage>
        <taxon>Eukaryota</taxon>
        <taxon>Metazoa</taxon>
        <taxon>Cnidaria</taxon>
        <taxon>Anthozoa</taxon>
        <taxon>Hexacorallia</taxon>
        <taxon>Scleractinia</taxon>
        <taxon>Caryophylliina</taxon>
        <taxon>Caryophylliidae</taxon>
        <taxon>Desmophyllum</taxon>
    </lineage>
</organism>
<evidence type="ECO:0000313" key="3">
    <source>
        <dbReference type="Proteomes" id="UP001163046"/>
    </source>
</evidence>
<protein>
    <submittedName>
        <fullName evidence="2">Tetratricopeptide repeat protein 5</fullName>
    </submittedName>
</protein>
<dbReference type="EMBL" id="MU826830">
    <property type="protein sequence ID" value="KAJ7373696.1"/>
    <property type="molecule type" value="Genomic_DNA"/>
</dbReference>
<keyword evidence="1" id="KW-0812">Transmembrane</keyword>
<name>A0A9W9Z1X4_9CNID</name>
<feature type="transmembrane region" description="Helical" evidence="1">
    <location>
        <begin position="123"/>
        <end position="142"/>
    </location>
</feature>
<accession>A0A9W9Z1X4</accession>